<dbReference type="AlphaFoldDB" id="A0A2A2D7U6"/>
<keyword evidence="4" id="KW-1185">Reference proteome</keyword>
<accession>A0A2A2D7U6</accession>
<keyword evidence="2" id="KW-1133">Transmembrane helix</keyword>
<feature type="region of interest" description="Disordered" evidence="1">
    <location>
        <begin position="1"/>
        <end position="89"/>
    </location>
</feature>
<dbReference type="GO" id="GO:0051301">
    <property type="term" value="P:cell division"/>
    <property type="evidence" value="ECO:0007669"/>
    <property type="project" value="UniProtKB-KW"/>
</dbReference>
<reference evidence="3 4" key="1">
    <citation type="submission" date="2017-08" db="EMBL/GenBank/DDBJ databases">
        <title>Genome sequence of Streptomyces albireticuli NRRL B-1670.</title>
        <authorList>
            <person name="Graham D.E."/>
            <person name="Mahan K.M."/>
            <person name="Klingeman D.M."/>
            <person name="Hettich R.L."/>
            <person name="Parry R.J."/>
            <person name="Spain J.C."/>
        </authorList>
    </citation>
    <scope>NUCLEOTIDE SEQUENCE [LARGE SCALE GENOMIC DNA]</scope>
    <source>
        <strain evidence="3 4">NRRL B-1670</strain>
    </source>
</reference>
<dbReference type="EMBL" id="NSJV01000357">
    <property type="protein sequence ID" value="PAU47517.1"/>
    <property type="molecule type" value="Genomic_DNA"/>
</dbReference>
<evidence type="ECO:0000313" key="3">
    <source>
        <dbReference type="EMBL" id="PAU47517.1"/>
    </source>
</evidence>
<feature type="transmembrane region" description="Helical" evidence="2">
    <location>
        <begin position="193"/>
        <end position="215"/>
    </location>
</feature>
<protein>
    <submittedName>
        <fullName evidence="3">Cell division protein FtsK</fullName>
    </submittedName>
</protein>
<keyword evidence="2" id="KW-0812">Transmembrane</keyword>
<evidence type="ECO:0000256" key="1">
    <source>
        <dbReference type="SAM" id="MobiDB-lite"/>
    </source>
</evidence>
<proteinExistence type="predicted"/>
<sequence>MNHPDDDNELFNRLEAELAPGSDAGALSGGDVVDLGKARSARNESPAPAAQPGASRSLGADAIPPGAESADPTVPVMVDQPTPKRTGPGYLGRLAAAQRRAVVPAWLRSPAELRVASAWVARHYTHTAGYHALRAPVYATRLALQAPSGAARFVGGTMRWVADREGEPVRLAAVRREDAGEYLKLSRQRDGRVRLRTLVAVLAMFVGLGAALALYVLAPGWLQAVSVGAVVMALGFAGRRADAPVVHRAVELPKAVKLTSDIVLRALGALGIPAINQAQAKGRDGFEFTAPITRDGPGWRAEGNLPYGVTVTDVIERRDRLASGLRRPLGCVWPEAVPDEHTGHLVLWVGDQDMNKAKKPAWPLLKSGTVDLFKPVAYGTDQRGRWIEVTLMYIAGIIGAIPRMGKTFLLRLLLLIAALDPRAELHTYDMKGTGDLDPVGNAVSHRHAAGDDDEAILYVLNDWRALREELRRRTKVIRSLPRDICPESKVTSALADKRSLGLHPIVIGVDECQVLFEHPEHGKEFEEIGTDLVKRGPATGIVLLLATQRPDAKALPTGISANASARWCLKVMGQLENDMVLGTSAYKRGVRATMFAWGDKGIHYFVGEGSDARIVSSVYVDAPGADGIAARARRAREKAGLLSGYALGEAPEPTLGGYDLLADILAVVPADEPKVWSETVAARLAELRADVYGGWDPESLAAALKPHGVSTIQVGRRINGKVVNRRGIDRSHITAAIAERDGNRDAG</sequence>
<organism evidence="3 4">
    <name type="scientific">Streptomyces albireticuli</name>
    <dbReference type="NCBI Taxonomy" id="1940"/>
    <lineage>
        <taxon>Bacteria</taxon>
        <taxon>Bacillati</taxon>
        <taxon>Actinomycetota</taxon>
        <taxon>Actinomycetes</taxon>
        <taxon>Kitasatosporales</taxon>
        <taxon>Streptomycetaceae</taxon>
        <taxon>Streptomyces</taxon>
    </lineage>
</organism>
<keyword evidence="2" id="KW-0472">Membrane</keyword>
<keyword evidence="3" id="KW-0132">Cell division</keyword>
<dbReference type="Proteomes" id="UP000218944">
    <property type="component" value="Unassembled WGS sequence"/>
</dbReference>
<name>A0A2A2D7U6_9ACTN</name>
<dbReference type="SUPFAM" id="SSF52540">
    <property type="entry name" value="P-loop containing nucleoside triphosphate hydrolases"/>
    <property type="match status" value="1"/>
</dbReference>
<feature type="transmembrane region" description="Helical" evidence="2">
    <location>
        <begin position="221"/>
        <end position="238"/>
    </location>
</feature>
<dbReference type="Gene3D" id="3.40.50.300">
    <property type="entry name" value="P-loop containing nucleotide triphosphate hydrolases"/>
    <property type="match status" value="1"/>
</dbReference>
<dbReference type="InterPro" id="IPR027417">
    <property type="entry name" value="P-loop_NTPase"/>
</dbReference>
<gene>
    <name evidence="3" type="ORF">CK936_18145</name>
</gene>
<comment type="caution">
    <text evidence="3">The sequence shown here is derived from an EMBL/GenBank/DDBJ whole genome shotgun (WGS) entry which is preliminary data.</text>
</comment>
<evidence type="ECO:0000256" key="2">
    <source>
        <dbReference type="SAM" id="Phobius"/>
    </source>
</evidence>
<keyword evidence="3" id="KW-0131">Cell cycle</keyword>
<dbReference type="RefSeq" id="WP_095582015.1">
    <property type="nucleotide sequence ID" value="NZ_JAJQQQ010000003.1"/>
</dbReference>
<evidence type="ECO:0000313" key="4">
    <source>
        <dbReference type="Proteomes" id="UP000218944"/>
    </source>
</evidence>